<dbReference type="PANTHER" id="PTHR13617">
    <property type="entry name" value="PROTEIN ABHD18"/>
    <property type="match status" value="1"/>
</dbReference>
<evidence type="ECO:0000313" key="2">
    <source>
        <dbReference type="Proteomes" id="UP001374803"/>
    </source>
</evidence>
<reference evidence="1" key="1">
    <citation type="submission" date="2021-12" db="EMBL/GenBank/DDBJ databases">
        <title>Discovery of the Pendulisporaceae a myxobacterial family with distinct sporulation behavior and unique specialized metabolism.</title>
        <authorList>
            <person name="Garcia R."/>
            <person name="Popoff A."/>
            <person name="Bader C.D."/>
            <person name="Loehr J."/>
            <person name="Walesch S."/>
            <person name="Walt C."/>
            <person name="Boldt J."/>
            <person name="Bunk B."/>
            <person name="Haeckl F.J.F.P.J."/>
            <person name="Gunesch A.P."/>
            <person name="Birkelbach J."/>
            <person name="Nuebel U."/>
            <person name="Pietschmann T."/>
            <person name="Bach T."/>
            <person name="Mueller R."/>
        </authorList>
    </citation>
    <scope>NUCLEOTIDE SEQUENCE</scope>
    <source>
        <strain evidence="1">MSr11367</strain>
    </source>
</reference>
<gene>
    <name evidence="1" type="ORF">LVJ94_42365</name>
</gene>
<dbReference type="InterPro" id="IPR029058">
    <property type="entry name" value="AB_hydrolase_fold"/>
</dbReference>
<dbReference type="Proteomes" id="UP001374803">
    <property type="component" value="Chromosome"/>
</dbReference>
<dbReference type="Gene3D" id="3.40.50.1820">
    <property type="entry name" value="alpha/beta hydrolase"/>
    <property type="match status" value="1"/>
</dbReference>
<dbReference type="EMBL" id="CP089983">
    <property type="protein sequence ID" value="WXB03537.1"/>
    <property type="molecule type" value="Genomic_DNA"/>
</dbReference>
<dbReference type="SUPFAM" id="SSF53474">
    <property type="entry name" value="alpha/beta-Hydrolases"/>
    <property type="match status" value="1"/>
</dbReference>
<dbReference type="PANTHER" id="PTHR13617:SF14">
    <property type="entry name" value="PROTEIN ABHD18"/>
    <property type="match status" value="1"/>
</dbReference>
<proteinExistence type="predicted"/>
<evidence type="ECO:0000313" key="1">
    <source>
        <dbReference type="EMBL" id="WXB03537.1"/>
    </source>
</evidence>
<organism evidence="1 2">
    <name type="scientific">Pendulispora rubella</name>
    <dbReference type="NCBI Taxonomy" id="2741070"/>
    <lineage>
        <taxon>Bacteria</taxon>
        <taxon>Pseudomonadati</taxon>
        <taxon>Myxococcota</taxon>
        <taxon>Myxococcia</taxon>
        <taxon>Myxococcales</taxon>
        <taxon>Sorangiineae</taxon>
        <taxon>Pendulisporaceae</taxon>
        <taxon>Pendulispora</taxon>
    </lineage>
</organism>
<name>A0ABZ2L4H6_9BACT</name>
<dbReference type="RefSeq" id="WP_394833167.1">
    <property type="nucleotide sequence ID" value="NZ_CP089929.1"/>
</dbReference>
<protein>
    <recommendedName>
        <fullName evidence="3">Alpha/beta hydrolase</fullName>
    </recommendedName>
</protein>
<evidence type="ECO:0008006" key="3">
    <source>
        <dbReference type="Google" id="ProtNLM"/>
    </source>
</evidence>
<keyword evidence="2" id="KW-1185">Reference proteome</keyword>
<sequence>MADFQKPNGVRALPPWWELLAEDFHAQNPGTELDAKHWLAIRAAAAADRVMRSGLSAALTVAATPSVWPRRRFAQDLRRLELHEALARKADPVAAFPRPDSHVRVEAFPLRMEIPGQRLLFRSTFQPRHPELADSYGRLQRNVHACAQHWFHPGGPRPTLIMIHGYWLDSHWVNARWFALRWFYKHGYDILLYTMPFHGPRCERWDPWSGFRLFSHGWTHTNEAISQAVHDLRIFIDYLEGRGVPRVGLSGLSLGGYVAALMAGIDDRLAFCIPNAPPVSPVDLGLEWIPSSAGVRAFLKRHGLSVPQMRGLLAVHNPLTYAPRIGTDRILLIGGAADRFVPPKHIQLLHRHWPGSNLHWFPGNHVIHWHQGEYLRKMKRFMDRCLA</sequence>
<accession>A0ABZ2L4H6</accession>